<dbReference type="AlphaFoldDB" id="A0A1M6AIQ5"/>
<feature type="transmembrane region" description="Helical" evidence="8">
    <location>
        <begin position="522"/>
        <end position="541"/>
    </location>
</feature>
<name>A0A1M6AIQ5_9CLOT</name>
<dbReference type="PROSITE" id="PS00216">
    <property type="entry name" value="SUGAR_TRANSPORT_1"/>
    <property type="match status" value="1"/>
</dbReference>
<dbReference type="Gene3D" id="1.20.1250.20">
    <property type="entry name" value="MFS general substrate transporter like domains"/>
    <property type="match status" value="1"/>
</dbReference>
<feature type="transmembrane region" description="Helical" evidence="8">
    <location>
        <begin position="265"/>
        <end position="288"/>
    </location>
</feature>
<evidence type="ECO:0000313" key="10">
    <source>
        <dbReference type="EMBL" id="SHI36301.1"/>
    </source>
</evidence>
<comment type="subcellular location">
    <subcellularLocation>
        <location evidence="1">Cell membrane</location>
        <topology evidence="1">Multi-pass membrane protein</topology>
    </subcellularLocation>
</comment>
<dbReference type="PROSITE" id="PS51257">
    <property type="entry name" value="PROKAR_LIPOPROTEIN"/>
    <property type="match status" value="1"/>
</dbReference>
<feature type="domain" description="Major facilitator superfamily (MFS) profile" evidence="9">
    <location>
        <begin position="9"/>
        <end position="544"/>
    </location>
</feature>
<dbReference type="NCBIfam" id="TIGR00711">
    <property type="entry name" value="efflux_EmrB"/>
    <property type="match status" value="1"/>
</dbReference>
<dbReference type="STRING" id="1121302.SAMN02745163_00093"/>
<keyword evidence="6 8" id="KW-1133">Transmembrane helix</keyword>
<feature type="transmembrane region" description="Helical" evidence="8">
    <location>
        <begin position="163"/>
        <end position="183"/>
    </location>
</feature>
<dbReference type="InterPro" id="IPR005829">
    <property type="entry name" value="Sugar_transporter_CS"/>
</dbReference>
<feature type="transmembrane region" description="Helical" evidence="8">
    <location>
        <begin position="7"/>
        <end position="30"/>
    </location>
</feature>
<feature type="transmembrane region" description="Helical" evidence="8">
    <location>
        <begin position="328"/>
        <end position="348"/>
    </location>
</feature>
<dbReference type="CDD" id="cd17321">
    <property type="entry name" value="MFS_MMR_MDR_like"/>
    <property type="match status" value="1"/>
</dbReference>
<dbReference type="GO" id="GO:0022857">
    <property type="term" value="F:transmembrane transporter activity"/>
    <property type="evidence" value="ECO:0007669"/>
    <property type="project" value="InterPro"/>
</dbReference>
<dbReference type="OrthoDB" id="2321349at2"/>
<evidence type="ECO:0000256" key="5">
    <source>
        <dbReference type="ARBA" id="ARBA00022692"/>
    </source>
</evidence>
<feature type="transmembrane region" description="Helical" evidence="8">
    <location>
        <begin position="226"/>
        <end position="244"/>
    </location>
</feature>
<keyword evidence="3" id="KW-0813">Transport</keyword>
<protein>
    <submittedName>
        <fullName evidence="10">Drug resistance transporter, EmrB/QacA subfamily</fullName>
    </submittedName>
</protein>
<dbReference type="Gene3D" id="1.20.1720.10">
    <property type="entry name" value="Multidrug resistance protein D"/>
    <property type="match status" value="1"/>
</dbReference>
<dbReference type="InterPro" id="IPR004638">
    <property type="entry name" value="EmrB-like"/>
</dbReference>
<feature type="transmembrane region" description="Helical" evidence="8">
    <location>
        <begin position="42"/>
        <end position="63"/>
    </location>
</feature>
<evidence type="ECO:0000256" key="7">
    <source>
        <dbReference type="ARBA" id="ARBA00023136"/>
    </source>
</evidence>
<keyword evidence="5 8" id="KW-0812">Transmembrane</keyword>
<keyword evidence="4" id="KW-1003">Cell membrane</keyword>
<feature type="transmembrane region" description="Helical" evidence="8">
    <location>
        <begin position="354"/>
        <end position="374"/>
    </location>
</feature>
<evidence type="ECO:0000256" key="4">
    <source>
        <dbReference type="ARBA" id="ARBA00022475"/>
    </source>
</evidence>
<dbReference type="Proteomes" id="UP000184310">
    <property type="component" value="Unassembled WGS sequence"/>
</dbReference>
<evidence type="ECO:0000256" key="6">
    <source>
        <dbReference type="ARBA" id="ARBA00022989"/>
    </source>
</evidence>
<dbReference type="PROSITE" id="PS50850">
    <property type="entry name" value="MFS"/>
    <property type="match status" value="1"/>
</dbReference>
<evidence type="ECO:0000256" key="3">
    <source>
        <dbReference type="ARBA" id="ARBA00022448"/>
    </source>
</evidence>
<dbReference type="PRINTS" id="PR01036">
    <property type="entry name" value="TCRTETB"/>
</dbReference>
<dbReference type="InterPro" id="IPR011701">
    <property type="entry name" value="MFS"/>
</dbReference>
<dbReference type="InterPro" id="IPR020846">
    <property type="entry name" value="MFS_dom"/>
</dbReference>
<comment type="similarity">
    <text evidence="2">Belongs to the major facilitator superfamily. EmrB family.</text>
</comment>
<dbReference type="PANTHER" id="PTHR42718">
    <property type="entry name" value="MAJOR FACILITATOR SUPERFAMILY MULTIDRUG TRANSPORTER MFSC"/>
    <property type="match status" value="1"/>
</dbReference>
<dbReference type="EMBL" id="FQZB01000003">
    <property type="protein sequence ID" value="SHI36301.1"/>
    <property type="molecule type" value="Genomic_DNA"/>
</dbReference>
<feature type="transmembrane region" description="Helical" evidence="8">
    <location>
        <begin position="100"/>
        <end position="121"/>
    </location>
</feature>
<reference evidence="10 11" key="1">
    <citation type="submission" date="2016-11" db="EMBL/GenBank/DDBJ databases">
        <authorList>
            <person name="Jaros S."/>
            <person name="Januszkiewicz K."/>
            <person name="Wedrychowicz H."/>
        </authorList>
    </citation>
    <scope>NUCLEOTIDE SEQUENCE [LARGE SCALE GENOMIC DNA]</scope>
    <source>
        <strain evidence="10 11">DSM 21758</strain>
    </source>
</reference>
<dbReference type="Pfam" id="PF07690">
    <property type="entry name" value="MFS_1"/>
    <property type="match status" value="1"/>
</dbReference>
<dbReference type="InterPro" id="IPR036259">
    <property type="entry name" value="MFS_trans_sf"/>
</dbReference>
<evidence type="ECO:0000259" key="9">
    <source>
        <dbReference type="PROSITE" id="PS50850"/>
    </source>
</evidence>
<dbReference type="PANTHER" id="PTHR42718:SF9">
    <property type="entry name" value="MAJOR FACILITATOR SUPERFAMILY MULTIDRUG TRANSPORTER MFSC"/>
    <property type="match status" value="1"/>
</dbReference>
<feature type="transmembrane region" description="Helical" evidence="8">
    <location>
        <begin position="195"/>
        <end position="214"/>
    </location>
</feature>
<accession>A0A1M6AIQ5</accession>
<dbReference type="SUPFAM" id="SSF103473">
    <property type="entry name" value="MFS general substrate transporter"/>
    <property type="match status" value="2"/>
</dbReference>
<keyword evidence="11" id="KW-1185">Reference proteome</keyword>
<dbReference type="RefSeq" id="WP_072984192.1">
    <property type="nucleotide sequence ID" value="NZ_FQZB01000003.1"/>
</dbReference>
<feature type="transmembrane region" description="Helical" evidence="8">
    <location>
        <begin position="75"/>
        <end position="94"/>
    </location>
</feature>
<dbReference type="GO" id="GO:0005886">
    <property type="term" value="C:plasma membrane"/>
    <property type="evidence" value="ECO:0007669"/>
    <property type="project" value="UniProtKB-SubCell"/>
</dbReference>
<gene>
    <name evidence="10" type="ORF">SAMN02745163_00093</name>
</gene>
<keyword evidence="7 8" id="KW-0472">Membrane</keyword>
<evidence type="ECO:0000256" key="8">
    <source>
        <dbReference type="SAM" id="Phobius"/>
    </source>
</evidence>
<organism evidence="10 11">
    <name type="scientific">Clostridium cavendishii DSM 21758</name>
    <dbReference type="NCBI Taxonomy" id="1121302"/>
    <lineage>
        <taxon>Bacteria</taxon>
        <taxon>Bacillati</taxon>
        <taxon>Bacillota</taxon>
        <taxon>Clostridia</taxon>
        <taxon>Eubacteriales</taxon>
        <taxon>Clostridiaceae</taxon>
        <taxon>Clostridium</taxon>
    </lineage>
</organism>
<evidence type="ECO:0000313" key="11">
    <source>
        <dbReference type="Proteomes" id="UP000184310"/>
    </source>
</evidence>
<evidence type="ECO:0000256" key="2">
    <source>
        <dbReference type="ARBA" id="ARBA00008537"/>
    </source>
</evidence>
<feature type="transmembrane region" description="Helical" evidence="8">
    <location>
        <begin position="133"/>
        <end position="151"/>
    </location>
</feature>
<feature type="transmembrane region" description="Helical" evidence="8">
    <location>
        <begin position="300"/>
        <end position="321"/>
    </location>
</feature>
<proteinExistence type="inferred from homology"/>
<evidence type="ECO:0000256" key="1">
    <source>
        <dbReference type="ARBA" id="ARBA00004651"/>
    </source>
</evidence>
<sequence>MNRKEKILAFISLSISCFLTILDGTIVNVSLPTMANYFNTDISGISWVTTIYLIAFSALLLNASKLADIYGRKKLFIIGLFVFGISSALCGMADSLNLLIVFRALQGIGAAILTPLAIPIGVSTFGKEKINKLTLIIGMIIAISAAAGPILGGILNEYFGYKAIFYVNLPFILIALILGVKYIKESYDPTISKNLDIIGAILIGYGLATITFVLTKGNDYGWNSNLIILLGISAIVSILAFCIYEKNNKNSMIEFNLFKKRTFTSSIILIAVAMFSFVPSTYLMNFYFRYQLGYGTIHAGLTIGIISLVSFLTAPLFNLLAHKTSHKLVSALSMIFFIAGNFTLTKFNNSNYMIIIYTAFILMGLGMGGITPLYQSSLFEIPEEKTGIASGILNTLRQLTMCLSIALIVTLSANYKTEAISNTTSRITDKITQNTVLDTEFKTKLIDRINLYHEKSTESFSKAELTNTLNREEEKILSTVPVQMKNIVKVKIDKNISETLKIFDSFNEIKNNESIKVYNKCYFVIGLITILGLFVVPFNSIKKNQMPSKEKENIAS</sequence>